<feature type="region of interest" description="Disordered" evidence="8">
    <location>
        <begin position="287"/>
        <end position="311"/>
    </location>
</feature>
<feature type="region of interest" description="Disordered" evidence="8">
    <location>
        <begin position="169"/>
        <end position="255"/>
    </location>
</feature>
<reference evidence="10 11" key="1">
    <citation type="submission" date="2024-05" db="EMBL/GenBank/DDBJ databases">
        <title>Genetic variation in Jamaican populations of the coffee berry borer (Hypothenemus hampei).</title>
        <authorList>
            <person name="Errbii M."/>
            <person name="Myrie A."/>
        </authorList>
    </citation>
    <scope>NUCLEOTIDE SEQUENCE [LARGE SCALE GENOMIC DNA]</scope>
    <source>
        <strain evidence="10">JA-Hopewell-2020-01-JO</strain>
        <tissue evidence="10">Whole body</tissue>
    </source>
</reference>
<gene>
    <name evidence="10" type="ORF">ABEB36_009992</name>
</gene>
<dbReference type="PANTHER" id="PTHR24406">
    <property type="entry name" value="TRANSCRIPTIONAL REPRESSOR CTCFL-RELATED"/>
    <property type="match status" value="1"/>
</dbReference>
<proteinExistence type="predicted"/>
<evidence type="ECO:0000256" key="2">
    <source>
        <dbReference type="ARBA" id="ARBA00022723"/>
    </source>
</evidence>
<dbReference type="InterPro" id="IPR050888">
    <property type="entry name" value="ZnF_C2H2-type_TF"/>
</dbReference>
<evidence type="ECO:0000256" key="8">
    <source>
        <dbReference type="SAM" id="MobiDB-lite"/>
    </source>
</evidence>
<evidence type="ECO:0000259" key="9">
    <source>
        <dbReference type="PROSITE" id="PS50157"/>
    </source>
</evidence>
<evidence type="ECO:0000256" key="6">
    <source>
        <dbReference type="ARBA" id="ARBA00023242"/>
    </source>
</evidence>
<keyword evidence="2" id="KW-0479">Metal-binding</keyword>
<organism evidence="10 11">
    <name type="scientific">Hypothenemus hampei</name>
    <name type="common">Coffee berry borer</name>
    <dbReference type="NCBI Taxonomy" id="57062"/>
    <lineage>
        <taxon>Eukaryota</taxon>
        <taxon>Metazoa</taxon>
        <taxon>Ecdysozoa</taxon>
        <taxon>Arthropoda</taxon>
        <taxon>Hexapoda</taxon>
        <taxon>Insecta</taxon>
        <taxon>Pterygota</taxon>
        <taxon>Neoptera</taxon>
        <taxon>Endopterygota</taxon>
        <taxon>Coleoptera</taxon>
        <taxon>Polyphaga</taxon>
        <taxon>Cucujiformia</taxon>
        <taxon>Curculionidae</taxon>
        <taxon>Scolytinae</taxon>
        <taxon>Hypothenemus</taxon>
    </lineage>
</organism>
<feature type="compositionally biased region" description="Basic and acidic residues" evidence="8">
    <location>
        <begin position="511"/>
        <end position="520"/>
    </location>
</feature>
<feature type="compositionally biased region" description="Polar residues" evidence="8">
    <location>
        <begin position="200"/>
        <end position="212"/>
    </location>
</feature>
<feature type="compositionally biased region" description="Basic residues" evidence="8">
    <location>
        <begin position="501"/>
        <end position="510"/>
    </location>
</feature>
<dbReference type="SMART" id="SM00355">
    <property type="entry name" value="ZnF_C2H2"/>
    <property type="match status" value="8"/>
</dbReference>
<evidence type="ECO:0000313" key="10">
    <source>
        <dbReference type="EMBL" id="KAL1494385.1"/>
    </source>
</evidence>
<keyword evidence="11" id="KW-1185">Reference proteome</keyword>
<evidence type="ECO:0000256" key="3">
    <source>
        <dbReference type="ARBA" id="ARBA00022737"/>
    </source>
</evidence>
<feature type="region of interest" description="Disordered" evidence="8">
    <location>
        <begin position="501"/>
        <end position="524"/>
    </location>
</feature>
<evidence type="ECO:0000256" key="1">
    <source>
        <dbReference type="ARBA" id="ARBA00004123"/>
    </source>
</evidence>
<sequence length="641" mass="73724">MSNKTSNSNAAKGESEAGPSSEIVLEAIERILPTDKENSENYDGDPETEFKLTKILKTYKRQKSQIKKPQTFEIPSTSKSLEPSSNYLHGNINEHIDSRPVENLSDITLNMEKGLILELADMEKNATQELFGLESKLNEVEERTSTQELLDLLEGNDAADVENGLTQENNVKTTGKGRPLRKSARNKNLSQQDIDAIFSGDTSQKTEGTSQVKKSEVNTRKRQSSVETEHASKKTKEERESSDESEDDAVLSRINKKLDNRPVQVTLIKGKKRIKKAELDKTWQQLTGKPIAGTSGTSEKSKPASELPNPVEITVIKKRRGRKPKNPDKVKREVVWLFCDLCPFKTYTQNSFVQHRLIHSVLTESEVPTFYCNRCRFTTTTDELLQQHKATHETSNLSYKCVFCDEFFKKKTSCMYHTLRHDDQDVASRFYCLVYSTNVDEEYFECYQCDYQNPEENSMPDHVIDHTLEIPKLQLVAKFKCNECQYRTKTEEMLKRHKLLHEERRRKKGKKATEDVKTEPDIEPQVVDPDKLPLLKCPKCQYVTRHKRSLSNHIGLKHNRLVPPLVAGEAASAKALDEGKTLYYCNECSYSTYRKLNMPRHMLVHKTKENMELFECPHCIFETKHRRSYTRHLEAKHGVIV</sequence>
<dbReference type="EMBL" id="JBDJPC010000007">
    <property type="protein sequence ID" value="KAL1494385.1"/>
    <property type="molecule type" value="Genomic_DNA"/>
</dbReference>
<comment type="subcellular location">
    <subcellularLocation>
        <location evidence="1">Nucleus</location>
    </subcellularLocation>
</comment>
<dbReference type="PROSITE" id="PS00028">
    <property type="entry name" value="ZINC_FINGER_C2H2_1"/>
    <property type="match status" value="1"/>
</dbReference>
<comment type="caution">
    <text evidence="10">The sequence shown here is derived from an EMBL/GenBank/DDBJ whole genome shotgun (WGS) entry which is preliminary data.</text>
</comment>
<evidence type="ECO:0000256" key="5">
    <source>
        <dbReference type="ARBA" id="ARBA00022833"/>
    </source>
</evidence>
<dbReference type="Proteomes" id="UP001566132">
    <property type="component" value="Unassembled WGS sequence"/>
</dbReference>
<feature type="domain" description="C2H2-type" evidence="9">
    <location>
        <begin position="479"/>
        <end position="506"/>
    </location>
</feature>
<name>A0ABD1EI55_HYPHA</name>
<dbReference type="Pfam" id="PF13909">
    <property type="entry name" value="zf-H2C2_5"/>
    <property type="match status" value="1"/>
</dbReference>
<feature type="region of interest" description="Disordered" evidence="8">
    <location>
        <begin position="1"/>
        <end position="23"/>
    </location>
</feature>
<dbReference type="Gene3D" id="3.30.160.60">
    <property type="entry name" value="Classic Zinc Finger"/>
    <property type="match status" value="3"/>
</dbReference>
<dbReference type="GO" id="GO:0005634">
    <property type="term" value="C:nucleus"/>
    <property type="evidence" value="ECO:0007669"/>
    <property type="project" value="UniProtKB-SubCell"/>
</dbReference>
<feature type="domain" description="C2H2-type" evidence="9">
    <location>
        <begin position="583"/>
        <end position="610"/>
    </location>
</feature>
<feature type="compositionally biased region" description="Basic and acidic residues" evidence="8">
    <location>
        <begin position="227"/>
        <end position="239"/>
    </location>
</feature>
<keyword evidence="3" id="KW-0677">Repeat</keyword>
<evidence type="ECO:0000256" key="7">
    <source>
        <dbReference type="PROSITE-ProRule" id="PRU00042"/>
    </source>
</evidence>
<keyword evidence="4 7" id="KW-0863">Zinc-finger</keyword>
<keyword evidence="5" id="KW-0862">Zinc</keyword>
<evidence type="ECO:0000313" key="11">
    <source>
        <dbReference type="Proteomes" id="UP001566132"/>
    </source>
</evidence>
<dbReference type="GO" id="GO:0008270">
    <property type="term" value="F:zinc ion binding"/>
    <property type="evidence" value="ECO:0007669"/>
    <property type="project" value="UniProtKB-KW"/>
</dbReference>
<feature type="compositionally biased region" description="Polar residues" evidence="8">
    <location>
        <begin position="1"/>
        <end position="10"/>
    </location>
</feature>
<evidence type="ECO:0000256" key="4">
    <source>
        <dbReference type="ARBA" id="ARBA00022771"/>
    </source>
</evidence>
<dbReference type="PROSITE" id="PS50157">
    <property type="entry name" value="ZINC_FINGER_C2H2_2"/>
    <property type="match status" value="2"/>
</dbReference>
<keyword evidence="6" id="KW-0539">Nucleus</keyword>
<dbReference type="AlphaFoldDB" id="A0ABD1EI55"/>
<accession>A0ABD1EI55</accession>
<dbReference type="InterPro" id="IPR013087">
    <property type="entry name" value="Znf_C2H2_type"/>
</dbReference>
<feature type="compositionally biased region" description="Acidic residues" evidence="8">
    <location>
        <begin position="240"/>
        <end position="249"/>
    </location>
</feature>
<protein>
    <recommendedName>
        <fullName evidence="9">C2H2-type domain-containing protein</fullName>
    </recommendedName>
</protein>